<name>A0A2P5CM81_PARAD</name>
<dbReference type="EMBL" id="JXTB01000116">
    <property type="protein sequence ID" value="PON62115.1"/>
    <property type="molecule type" value="Genomic_DNA"/>
</dbReference>
<dbReference type="Proteomes" id="UP000237105">
    <property type="component" value="Unassembled WGS sequence"/>
</dbReference>
<gene>
    <name evidence="8" type="primary">PanDVL3</name>
    <name evidence="8" type="ORF">PanWU01x14_141080</name>
</gene>
<comment type="subcellular location">
    <subcellularLocation>
        <location evidence="1">Cell membrane</location>
        <topology evidence="1">Single-pass membrane protein</topology>
    </subcellularLocation>
</comment>
<keyword evidence="5" id="KW-1133">Transmembrane helix</keyword>
<comment type="similarity">
    <text evidence="7">Belongs to the DVL/RTFL small polypeptides family.</text>
</comment>
<evidence type="ECO:0000313" key="9">
    <source>
        <dbReference type="Proteomes" id="UP000237105"/>
    </source>
</evidence>
<dbReference type="GO" id="GO:0005886">
    <property type="term" value="C:plasma membrane"/>
    <property type="evidence" value="ECO:0007669"/>
    <property type="project" value="UniProtKB-SubCell"/>
</dbReference>
<proteinExistence type="inferred from homology"/>
<dbReference type="PANTHER" id="PTHR47855">
    <property type="entry name" value="OS01G0525701 PROTEIN"/>
    <property type="match status" value="1"/>
</dbReference>
<dbReference type="InterPro" id="IPR052153">
    <property type="entry name" value="DVL/RTFL_small_peptides"/>
</dbReference>
<sequence length="47" mass="5629">MKMKSSTVEGSKRRCSCKSSVDEFLKERKGRLYIFRRCVVMLLCWHD</sequence>
<dbReference type="GO" id="GO:0008285">
    <property type="term" value="P:negative regulation of cell population proliferation"/>
    <property type="evidence" value="ECO:0007669"/>
    <property type="project" value="InterPro"/>
</dbReference>
<evidence type="ECO:0000256" key="4">
    <source>
        <dbReference type="ARBA" id="ARBA00022692"/>
    </source>
</evidence>
<accession>A0A2P5CM81</accession>
<keyword evidence="4" id="KW-0812">Transmembrane</keyword>
<evidence type="ECO:0000256" key="6">
    <source>
        <dbReference type="ARBA" id="ARBA00023136"/>
    </source>
</evidence>
<evidence type="ECO:0000256" key="5">
    <source>
        <dbReference type="ARBA" id="ARBA00022989"/>
    </source>
</evidence>
<evidence type="ECO:0000313" key="8">
    <source>
        <dbReference type="EMBL" id="PON62115.1"/>
    </source>
</evidence>
<comment type="caution">
    <text evidence="8">The sequence shown here is derived from an EMBL/GenBank/DDBJ whole genome shotgun (WGS) entry which is preliminary data.</text>
</comment>
<dbReference type="PANTHER" id="PTHR47855:SF6">
    <property type="entry name" value="ROTUNDIFOLIA LIKE 8"/>
    <property type="match status" value="1"/>
</dbReference>
<reference evidence="9" key="1">
    <citation type="submission" date="2016-06" db="EMBL/GenBank/DDBJ databases">
        <title>Parallel loss of symbiosis genes in relatives of nitrogen-fixing non-legume Parasponia.</title>
        <authorList>
            <person name="Van Velzen R."/>
            <person name="Holmer R."/>
            <person name="Bu F."/>
            <person name="Rutten L."/>
            <person name="Van Zeijl A."/>
            <person name="Liu W."/>
            <person name="Santuari L."/>
            <person name="Cao Q."/>
            <person name="Sharma T."/>
            <person name="Shen D."/>
            <person name="Roswanjaya Y."/>
            <person name="Wardhani T."/>
            <person name="Kalhor M.S."/>
            <person name="Jansen J."/>
            <person name="Van den Hoogen J."/>
            <person name="Gungor B."/>
            <person name="Hartog M."/>
            <person name="Hontelez J."/>
            <person name="Verver J."/>
            <person name="Yang W.-C."/>
            <person name="Schijlen E."/>
            <person name="Repin R."/>
            <person name="Schilthuizen M."/>
            <person name="Schranz E."/>
            <person name="Heidstra R."/>
            <person name="Miyata K."/>
            <person name="Fedorova E."/>
            <person name="Kohlen W."/>
            <person name="Bisseling T."/>
            <person name="Smit S."/>
            <person name="Geurts R."/>
        </authorList>
    </citation>
    <scope>NUCLEOTIDE SEQUENCE [LARGE SCALE GENOMIC DNA]</scope>
    <source>
        <strain evidence="9">cv. WU1-14</strain>
    </source>
</reference>
<keyword evidence="2" id="KW-0217">Developmental protein</keyword>
<evidence type="ECO:0000256" key="3">
    <source>
        <dbReference type="ARBA" id="ARBA00022475"/>
    </source>
</evidence>
<dbReference type="AlphaFoldDB" id="A0A2P5CM81"/>
<dbReference type="GO" id="GO:0048367">
    <property type="term" value="P:shoot system development"/>
    <property type="evidence" value="ECO:0007669"/>
    <property type="project" value="UniProtKB-ARBA"/>
</dbReference>
<keyword evidence="9" id="KW-1185">Reference proteome</keyword>
<keyword evidence="3" id="KW-1003">Cell membrane</keyword>
<protein>
    <submittedName>
        <fullName evidence="8">DEVIL-like protein</fullName>
    </submittedName>
</protein>
<evidence type="ECO:0000256" key="7">
    <source>
        <dbReference type="ARBA" id="ARBA00024340"/>
    </source>
</evidence>
<dbReference type="OrthoDB" id="602011at2759"/>
<dbReference type="Pfam" id="PF08137">
    <property type="entry name" value="DVL"/>
    <property type="match status" value="1"/>
</dbReference>
<evidence type="ECO:0000256" key="2">
    <source>
        <dbReference type="ARBA" id="ARBA00022473"/>
    </source>
</evidence>
<evidence type="ECO:0000256" key="1">
    <source>
        <dbReference type="ARBA" id="ARBA00004162"/>
    </source>
</evidence>
<dbReference type="InterPro" id="IPR012552">
    <property type="entry name" value="DVL"/>
</dbReference>
<organism evidence="8 9">
    <name type="scientific">Parasponia andersonii</name>
    <name type="common">Sponia andersonii</name>
    <dbReference type="NCBI Taxonomy" id="3476"/>
    <lineage>
        <taxon>Eukaryota</taxon>
        <taxon>Viridiplantae</taxon>
        <taxon>Streptophyta</taxon>
        <taxon>Embryophyta</taxon>
        <taxon>Tracheophyta</taxon>
        <taxon>Spermatophyta</taxon>
        <taxon>Magnoliopsida</taxon>
        <taxon>eudicotyledons</taxon>
        <taxon>Gunneridae</taxon>
        <taxon>Pentapetalae</taxon>
        <taxon>rosids</taxon>
        <taxon>fabids</taxon>
        <taxon>Rosales</taxon>
        <taxon>Cannabaceae</taxon>
        <taxon>Parasponia</taxon>
    </lineage>
</organism>
<keyword evidence="6" id="KW-0472">Membrane</keyword>